<sequence length="420" mass="49438">MKHIRMENGEYTKNFRDSIQVVLEPHFPKSEDGIDEKQIKINMNCPVITQEEVKTVMDDMDINKSPGPDGLTLGIIKELFFPDPAWFTELFNDCTRQCVFPDFWKIEKVSLIPKDGKDLTEVSAYRPICLLPTWCKVYDKSIAQRLLYELESKAYVRELYCNYIPGVTCYVAPPEKPFISSLLQTTVKYLEGIGEYVTKDALSFLIVRRDRDGVRTLELHRSYVLRKVALRRTGNSSEKVRSLAVARREDLETEWRRVKLLELNCVWLISEERAVGEKSRKNLLRKELNRIKKKIDRLIDHHHRQDQEKIEREAEWMDIACDELDWTAQRFERLRTEQKKECLPKYPQIKEENIECSRDTSFEKMIMERTDGTGDDIVLNSVADDKFHASMRCVARNGYFVEIGRYDIVMDHEIDKCFQK</sequence>
<dbReference type="InterPro" id="IPR036291">
    <property type="entry name" value="NAD(P)-bd_dom_sf"/>
</dbReference>
<accession>A0A4Y2KV28</accession>
<reference evidence="1 2" key="1">
    <citation type="journal article" date="2019" name="Sci. Rep.">
        <title>Orb-weaving spider Araneus ventricosus genome elucidates the spidroin gene catalogue.</title>
        <authorList>
            <person name="Kono N."/>
            <person name="Nakamura H."/>
            <person name="Ohtoshi R."/>
            <person name="Moran D.A.P."/>
            <person name="Shinohara A."/>
            <person name="Yoshida Y."/>
            <person name="Fujiwara M."/>
            <person name="Mori M."/>
            <person name="Tomita M."/>
            <person name="Arakawa K."/>
        </authorList>
    </citation>
    <scope>NUCLEOTIDE SEQUENCE [LARGE SCALE GENOMIC DNA]</scope>
</reference>
<dbReference type="OrthoDB" id="6511366at2759"/>
<organism evidence="1 2">
    <name type="scientific">Araneus ventricosus</name>
    <name type="common">Orbweaver spider</name>
    <name type="synonym">Epeira ventricosa</name>
    <dbReference type="NCBI Taxonomy" id="182803"/>
    <lineage>
        <taxon>Eukaryota</taxon>
        <taxon>Metazoa</taxon>
        <taxon>Ecdysozoa</taxon>
        <taxon>Arthropoda</taxon>
        <taxon>Chelicerata</taxon>
        <taxon>Arachnida</taxon>
        <taxon>Araneae</taxon>
        <taxon>Araneomorphae</taxon>
        <taxon>Entelegynae</taxon>
        <taxon>Araneoidea</taxon>
        <taxon>Araneidae</taxon>
        <taxon>Araneus</taxon>
    </lineage>
</organism>
<dbReference type="SUPFAM" id="SSF51735">
    <property type="entry name" value="NAD(P)-binding Rossmann-fold domains"/>
    <property type="match status" value="1"/>
</dbReference>
<proteinExistence type="predicted"/>
<comment type="caution">
    <text evidence="1">The sequence shown here is derived from an EMBL/GenBank/DDBJ whole genome shotgun (WGS) entry which is preliminary data.</text>
</comment>
<protein>
    <recommendedName>
        <fullName evidence="3">Reverse transcriptase domain-containing protein</fullName>
    </recommendedName>
</protein>
<dbReference type="EMBL" id="BGPR01005038">
    <property type="protein sequence ID" value="GBN06175.1"/>
    <property type="molecule type" value="Genomic_DNA"/>
</dbReference>
<gene>
    <name evidence="1" type="ORF">AVEN_125802_1</name>
</gene>
<evidence type="ECO:0000313" key="2">
    <source>
        <dbReference type="Proteomes" id="UP000499080"/>
    </source>
</evidence>
<name>A0A4Y2KV28_ARAVE</name>
<dbReference type="AlphaFoldDB" id="A0A4Y2KV28"/>
<dbReference type="PANTHER" id="PTHR19446">
    <property type="entry name" value="REVERSE TRANSCRIPTASES"/>
    <property type="match status" value="1"/>
</dbReference>
<dbReference type="Gene3D" id="3.90.180.10">
    <property type="entry name" value="Medium-chain alcohol dehydrogenases, catalytic domain"/>
    <property type="match status" value="1"/>
</dbReference>
<dbReference type="Proteomes" id="UP000499080">
    <property type="component" value="Unassembled WGS sequence"/>
</dbReference>
<keyword evidence="2" id="KW-1185">Reference proteome</keyword>
<evidence type="ECO:0000313" key="1">
    <source>
        <dbReference type="EMBL" id="GBN06175.1"/>
    </source>
</evidence>
<evidence type="ECO:0008006" key="3">
    <source>
        <dbReference type="Google" id="ProtNLM"/>
    </source>
</evidence>